<dbReference type="PANTHER" id="PTHR12619:SF32">
    <property type="entry name" value="RFX-TYPE WINGED-HELIX DOMAIN-CONTAINING PROTEIN"/>
    <property type="match status" value="1"/>
</dbReference>
<feature type="compositionally biased region" description="Polar residues" evidence="10">
    <location>
        <begin position="574"/>
        <end position="592"/>
    </location>
</feature>
<accession>A0A7M7NPE2</accession>
<dbReference type="InterPro" id="IPR057321">
    <property type="entry name" value="RFX1-4/6/8-like_BCD"/>
</dbReference>
<name>A0A7M7NPE2_STRPU</name>
<keyword evidence="13" id="KW-1185">Reference proteome</keyword>
<dbReference type="OrthoDB" id="10056949at2759"/>
<evidence type="ECO:0000256" key="9">
    <source>
        <dbReference type="ARBA" id="ARBA00077088"/>
    </source>
</evidence>
<feature type="compositionally biased region" description="Basic residues" evidence="10">
    <location>
        <begin position="517"/>
        <end position="526"/>
    </location>
</feature>
<dbReference type="FunFam" id="1.10.10.10:FF:000211">
    <property type="entry name" value="Regulatory factor X, 6"/>
    <property type="match status" value="1"/>
</dbReference>
<dbReference type="GO" id="GO:0030154">
    <property type="term" value="P:cell differentiation"/>
    <property type="evidence" value="ECO:0007669"/>
    <property type="project" value="UniProtKB-KW"/>
</dbReference>
<dbReference type="InterPro" id="IPR003150">
    <property type="entry name" value="DNA-bd_RFX"/>
</dbReference>
<feature type="compositionally biased region" description="Basic and acidic residues" evidence="10">
    <location>
        <begin position="537"/>
        <end position="556"/>
    </location>
</feature>
<evidence type="ECO:0000313" key="12">
    <source>
        <dbReference type="EnsemblMetazoa" id="XP_030838614"/>
    </source>
</evidence>
<evidence type="ECO:0000256" key="3">
    <source>
        <dbReference type="ARBA" id="ARBA00022782"/>
    </source>
</evidence>
<dbReference type="PROSITE" id="PS51526">
    <property type="entry name" value="RFX_DBD"/>
    <property type="match status" value="1"/>
</dbReference>
<reference evidence="12" key="2">
    <citation type="submission" date="2021-01" db="UniProtKB">
        <authorList>
            <consortium name="EnsemblMetazoa"/>
        </authorList>
    </citation>
    <scope>IDENTIFICATION</scope>
</reference>
<dbReference type="GO" id="GO:0005634">
    <property type="term" value="C:nucleus"/>
    <property type="evidence" value="ECO:0007669"/>
    <property type="project" value="UniProtKB-SubCell"/>
</dbReference>
<sequence length="756" mass="85663">MFISSLKDRLIKDEMSKPNSPEEEHIGENEVSGSKQPQDKEEESKNHAQFSGSEEPVEAVDSTKHMQLVVTLKWLSGNYERSDGVCVPRCVLYTHYLDFCKKHDFSPSSAATFGKVIRQKFPKLTTRRLGTRGQSKYHYYGISIKRTSIYYHSVYSGPGLTRFSEKKPKMEGSNKKFSLSSKTGTLLPEYPDAKNLVLPPEVPCEKVEIFILMYRTHSQRLLDVIVSNNFDEVQNFLLHFWQGLPPHLSCLLTYDVILDVIILCDSVLYKVLNDVLIPAAIQDIPESLSNEIRLFARKLPVWLEMSLDQIPAEVKRRKLKVVRVFVQSLRRQMSFIHLAQTARSVLLSHESITEMLRDLKEVTSLTSFHQAGLTEELKTSSVEMLAEFEALMNKQAPLESFIEWIDCVIDDRLLKAFDSDIDPAQFNSQASEFLMNWSFITGKLMAEFTMRSLKSFGKFHLLNLMLQEYALLTIETQHDKAVHIGYQRNVQQHMKQTAIISTKAMVRSTNRKAGSGHAHKAKKRRPSTANGQNDPDPDQHNSQHFHRSSDHIESTRRTSTSSQDSRCQPGDNPSYLSTYPPNPEVTTPNSSFVPLYQGIPGHSYYSDPNGDPETSYNITYPRQPGDPSPSQYEPQGVSFPVGSFNYPQTTFPNTMLPPHLPLSASWSSSSNTAGYGVYTDLPGSSAPAHYGNMTHFISPEQSRDYRNFNFPGVQPPLDDRGRIYGSSGMVPNRVEPVEGLSRSLPFPGEYLPMYHH</sequence>
<evidence type="ECO:0000313" key="13">
    <source>
        <dbReference type="Proteomes" id="UP000007110"/>
    </source>
</evidence>
<evidence type="ECO:0000259" key="11">
    <source>
        <dbReference type="PROSITE" id="PS51526"/>
    </source>
</evidence>
<evidence type="ECO:0000256" key="1">
    <source>
        <dbReference type="ARBA" id="ARBA00004123"/>
    </source>
</evidence>
<evidence type="ECO:0000256" key="6">
    <source>
        <dbReference type="ARBA" id="ARBA00023163"/>
    </source>
</evidence>
<feature type="domain" description="RFX-type winged-helix" evidence="11">
    <location>
        <begin position="71"/>
        <end position="146"/>
    </location>
</feature>
<dbReference type="EnsemblMetazoa" id="XM_030982754">
    <property type="protein sequence ID" value="XP_030838614"/>
    <property type="gene ID" value="LOC100890949"/>
</dbReference>
<evidence type="ECO:0000256" key="7">
    <source>
        <dbReference type="ARBA" id="ARBA00023242"/>
    </source>
</evidence>
<feature type="compositionally biased region" description="Low complexity" evidence="10">
    <location>
        <begin position="557"/>
        <end position="566"/>
    </location>
</feature>
<feature type="compositionally biased region" description="Basic and acidic residues" evidence="10">
    <location>
        <begin position="37"/>
        <end position="46"/>
    </location>
</feature>
<keyword evidence="3" id="KW-0221">Differentiation</keyword>
<comment type="subcellular location">
    <subcellularLocation>
        <location evidence="1">Nucleus</location>
    </subcellularLocation>
</comment>
<dbReference type="PANTHER" id="PTHR12619">
    <property type="entry name" value="RFX TRANSCRIPTION FACTOR FAMILY"/>
    <property type="match status" value="1"/>
</dbReference>
<evidence type="ECO:0000256" key="10">
    <source>
        <dbReference type="SAM" id="MobiDB-lite"/>
    </source>
</evidence>
<dbReference type="OMA" id="FIEWIDC"/>
<dbReference type="GeneID" id="100890949"/>
<keyword evidence="5" id="KW-0238">DNA-binding</keyword>
<feature type="compositionally biased region" description="Basic and acidic residues" evidence="10">
    <location>
        <begin position="1"/>
        <end position="28"/>
    </location>
</feature>
<dbReference type="KEGG" id="spu:100890949"/>
<protein>
    <recommendedName>
        <fullName evidence="8">DNA-binding protein RFX6</fullName>
    </recommendedName>
    <alternativeName>
        <fullName evidence="9">Regulatory factor X 6</fullName>
    </alternativeName>
</protein>
<dbReference type="RefSeq" id="XP_030838614.1">
    <property type="nucleotide sequence ID" value="XM_030982754.1"/>
</dbReference>
<dbReference type="GO" id="GO:0000978">
    <property type="term" value="F:RNA polymerase II cis-regulatory region sequence-specific DNA binding"/>
    <property type="evidence" value="ECO:0000318"/>
    <property type="project" value="GO_Central"/>
</dbReference>
<dbReference type="GO" id="GO:0006357">
    <property type="term" value="P:regulation of transcription by RNA polymerase II"/>
    <property type="evidence" value="ECO:0000318"/>
    <property type="project" value="GO_Central"/>
</dbReference>
<feature type="region of interest" description="Disordered" evidence="10">
    <location>
        <begin position="508"/>
        <end position="632"/>
    </location>
</feature>
<dbReference type="AlphaFoldDB" id="A0A7M7NPE2"/>
<reference evidence="13" key="1">
    <citation type="submission" date="2015-02" db="EMBL/GenBank/DDBJ databases">
        <title>Genome sequencing for Strongylocentrotus purpuratus.</title>
        <authorList>
            <person name="Murali S."/>
            <person name="Liu Y."/>
            <person name="Vee V."/>
            <person name="English A."/>
            <person name="Wang M."/>
            <person name="Skinner E."/>
            <person name="Han Y."/>
            <person name="Muzny D.M."/>
            <person name="Worley K.C."/>
            <person name="Gibbs R.A."/>
        </authorList>
    </citation>
    <scope>NUCLEOTIDE SEQUENCE</scope>
</reference>
<dbReference type="Pfam" id="PF02257">
    <property type="entry name" value="RFX_DNA_binding"/>
    <property type="match status" value="1"/>
</dbReference>
<keyword evidence="7" id="KW-0539">Nucleus</keyword>
<dbReference type="GO" id="GO:0000981">
    <property type="term" value="F:DNA-binding transcription factor activity, RNA polymerase II-specific"/>
    <property type="evidence" value="ECO:0000318"/>
    <property type="project" value="GO_Central"/>
</dbReference>
<dbReference type="InterPro" id="IPR039779">
    <property type="entry name" value="RFX-like"/>
</dbReference>
<dbReference type="InterPro" id="IPR036388">
    <property type="entry name" value="WH-like_DNA-bd_sf"/>
</dbReference>
<dbReference type="Pfam" id="PF25340">
    <property type="entry name" value="BCD_RFX"/>
    <property type="match status" value="1"/>
</dbReference>
<dbReference type="InParanoid" id="A0A7M7NPE2"/>
<feature type="region of interest" description="Disordered" evidence="10">
    <location>
        <begin position="1"/>
        <end position="59"/>
    </location>
</feature>
<evidence type="ECO:0000256" key="4">
    <source>
        <dbReference type="ARBA" id="ARBA00023015"/>
    </source>
</evidence>
<proteinExistence type="predicted"/>
<organism evidence="12 13">
    <name type="scientific">Strongylocentrotus purpuratus</name>
    <name type="common">Purple sea urchin</name>
    <dbReference type="NCBI Taxonomy" id="7668"/>
    <lineage>
        <taxon>Eukaryota</taxon>
        <taxon>Metazoa</taxon>
        <taxon>Echinodermata</taxon>
        <taxon>Eleutherozoa</taxon>
        <taxon>Echinozoa</taxon>
        <taxon>Echinoidea</taxon>
        <taxon>Euechinoidea</taxon>
        <taxon>Echinacea</taxon>
        <taxon>Camarodonta</taxon>
        <taxon>Echinidea</taxon>
        <taxon>Strongylocentrotidae</taxon>
        <taxon>Strongylocentrotus</taxon>
    </lineage>
</organism>
<evidence type="ECO:0000256" key="2">
    <source>
        <dbReference type="ARBA" id="ARBA00022473"/>
    </source>
</evidence>
<evidence type="ECO:0000256" key="8">
    <source>
        <dbReference type="ARBA" id="ARBA00072476"/>
    </source>
</evidence>
<dbReference type="Proteomes" id="UP000007110">
    <property type="component" value="Unassembled WGS sequence"/>
</dbReference>
<dbReference type="SUPFAM" id="SSF46785">
    <property type="entry name" value="Winged helix' DNA-binding domain"/>
    <property type="match status" value="1"/>
</dbReference>
<keyword evidence="6" id="KW-0804">Transcription</keyword>
<dbReference type="Gene3D" id="1.10.10.10">
    <property type="entry name" value="Winged helix-like DNA-binding domain superfamily/Winged helix DNA-binding domain"/>
    <property type="match status" value="1"/>
</dbReference>
<evidence type="ECO:0000256" key="5">
    <source>
        <dbReference type="ARBA" id="ARBA00023125"/>
    </source>
</evidence>
<keyword evidence="4" id="KW-0805">Transcription regulation</keyword>
<keyword evidence="2" id="KW-0217">Developmental protein</keyword>
<dbReference type="InterPro" id="IPR036390">
    <property type="entry name" value="WH_DNA-bd_sf"/>
</dbReference>